<reference evidence="1" key="1">
    <citation type="submission" date="2023-05" db="EMBL/GenBank/DDBJ databases">
        <title>Nepenthes gracilis genome sequencing.</title>
        <authorList>
            <person name="Fukushima K."/>
        </authorList>
    </citation>
    <scope>NUCLEOTIDE SEQUENCE</scope>
    <source>
        <strain evidence="1">SING2019-196</strain>
    </source>
</reference>
<gene>
    <name evidence="1" type="ORF">Nepgr_008390</name>
</gene>
<sequence>MMRSEIYVSFPVKQRKEKELAKRMLFDWEDDCTRGRMLKRPTPRLSPVHRTAYPCLKSIENSKQGQKMAVSGGGSLNDALQVAIYRRFWGQRRPTRPVGQRGLHNIRWKPNEEQLSEIFNSPLQPNVGSFSGK</sequence>
<comment type="caution">
    <text evidence="1">The sequence shown here is derived from an EMBL/GenBank/DDBJ whole genome shotgun (WGS) entry which is preliminary data.</text>
</comment>
<name>A0AAD3S8Z2_NEPGR</name>
<dbReference type="AlphaFoldDB" id="A0AAD3S8Z2"/>
<dbReference type="EMBL" id="BSYO01000006">
    <property type="protein sequence ID" value="GMH06550.1"/>
    <property type="molecule type" value="Genomic_DNA"/>
</dbReference>
<accession>A0AAD3S8Z2</accession>
<evidence type="ECO:0000313" key="2">
    <source>
        <dbReference type="Proteomes" id="UP001279734"/>
    </source>
</evidence>
<evidence type="ECO:0000313" key="1">
    <source>
        <dbReference type="EMBL" id="GMH06550.1"/>
    </source>
</evidence>
<dbReference type="Proteomes" id="UP001279734">
    <property type="component" value="Unassembled WGS sequence"/>
</dbReference>
<keyword evidence="2" id="KW-1185">Reference proteome</keyword>
<protein>
    <submittedName>
        <fullName evidence="1">Uncharacterized protein</fullName>
    </submittedName>
</protein>
<organism evidence="1 2">
    <name type="scientific">Nepenthes gracilis</name>
    <name type="common">Slender pitcher plant</name>
    <dbReference type="NCBI Taxonomy" id="150966"/>
    <lineage>
        <taxon>Eukaryota</taxon>
        <taxon>Viridiplantae</taxon>
        <taxon>Streptophyta</taxon>
        <taxon>Embryophyta</taxon>
        <taxon>Tracheophyta</taxon>
        <taxon>Spermatophyta</taxon>
        <taxon>Magnoliopsida</taxon>
        <taxon>eudicotyledons</taxon>
        <taxon>Gunneridae</taxon>
        <taxon>Pentapetalae</taxon>
        <taxon>Caryophyllales</taxon>
        <taxon>Nepenthaceae</taxon>
        <taxon>Nepenthes</taxon>
    </lineage>
</organism>
<proteinExistence type="predicted"/>